<name>A0A9R0TZ46_TRITD</name>
<evidence type="ECO:0000313" key="2">
    <source>
        <dbReference type="Proteomes" id="UP000324705"/>
    </source>
</evidence>
<proteinExistence type="predicted"/>
<protein>
    <submittedName>
        <fullName evidence="1">Uncharacterized protein</fullName>
    </submittedName>
</protein>
<gene>
    <name evidence="1" type="ORF">TRITD_5Av1G212720</name>
</gene>
<organism evidence="1 2">
    <name type="scientific">Triticum turgidum subsp. durum</name>
    <name type="common">Durum wheat</name>
    <name type="synonym">Triticum durum</name>
    <dbReference type="NCBI Taxonomy" id="4567"/>
    <lineage>
        <taxon>Eukaryota</taxon>
        <taxon>Viridiplantae</taxon>
        <taxon>Streptophyta</taxon>
        <taxon>Embryophyta</taxon>
        <taxon>Tracheophyta</taxon>
        <taxon>Spermatophyta</taxon>
        <taxon>Magnoliopsida</taxon>
        <taxon>Liliopsida</taxon>
        <taxon>Poales</taxon>
        <taxon>Poaceae</taxon>
        <taxon>BOP clade</taxon>
        <taxon>Pooideae</taxon>
        <taxon>Triticodae</taxon>
        <taxon>Triticeae</taxon>
        <taxon>Triticinae</taxon>
        <taxon>Triticum</taxon>
    </lineage>
</organism>
<accession>A0A9R0TZ46</accession>
<dbReference type="Proteomes" id="UP000324705">
    <property type="component" value="Chromosome 5A"/>
</dbReference>
<dbReference type="EMBL" id="LT934119">
    <property type="protein sequence ID" value="VAI22707.1"/>
    <property type="molecule type" value="Genomic_DNA"/>
</dbReference>
<reference evidence="1 2" key="1">
    <citation type="submission" date="2017-09" db="EMBL/GenBank/DDBJ databases">
        <authorList>
            <consortium name="International Durum Wheat Genome Sequencing Consortium (IDWGSC)"/>
            <person name="Milanesi L."/>
        </authorList>
    </citation>
    <scope>NUCLEOTIDE SEQUENCE [LARGE SCALE GENOMIC DNA]</scope>
    <source>
        <strain evidence="2">cv. Svevo</strain>
    </source>
</reference>
<sequence>MEAVARASIAAGSHARVPLCRRPRPRHAVRCLRGRPSVACAAAADADVVRLFDAAKLTVIRETLCRPPAFTAASFEC</sequence>
<evidence type="ECO:0000313" key="1">
    <source>
        <dbReference type="EMBL" id="VAI22707.1"/>
    </source>
</evidence>
<keyword evidence="2" id="KW-1185">Reference proteome</keyword>
<dbReference type="Gramene" id="TRITD5Av1G212720.1">
    <property type="protein sequence ID" value="TRITD5Av1G212720.1"/>
    <property type="gene ID" value="TRITD5Av1G212720"/>
</dbReference>
<dbReference type="AlphaFoldDB" id="A0A9R0TZ46"/>